<dbReference type="Pfam" id="PF00557">
    <property type="entry name" value="Peptidase_M24"/>
    <property type="match status" value="1"/>
</dbReference>
<dbReference type="GO" id="GO:0046872">
    <property type="term" value="F:metal ion binding"/>
    <property type="evidence" value="ECO:0007669"/>
    <property type="project" value="UniProtKB-UniRule"/>
</dbReference>
<evidence type="ECO:0000256" key="5">
    <source>
        <dbReference type="ARBA" id="ARBA00022801"/>
    </source>
</evidence>
<accession>A0A5C6RJV8</accession>
<dbReference type="Gene3D" id="3.90.230.10">
    <property type="entry name" value="Creatinase/methionine aminopeptidase superfamily"/>
    <property type="match status" value="1"/>
</dbReference>
<keyword evidence="4 6" id="KW-0479">Metal-binding</keyword>
<evidence type="ECO:0000256" key="7">
    <source>
        <dbReference type="RuleBase" id="RU003653"/>
    </source>
</evidence>
<dbReference type="RefSeq" id="WP_147168700.1">
    <property type="nucleotide sequence ID" value="NZ_VOOR01000041.1"/>
</dbReference>
<organism evidence="9 10">
    <name type="scientific">Phaeodactylibacter luteus</name>
    <dbReference type="NCBI Taxonomy" id="1564516"/>
    <lineage>
        <taxon>Bacteria</taxon>
        <taxon>Pseudomonadati</taxon>
        <taxon>Bacteroidota</taxon>
        <taxon>Saprospiria</taxon>
        <taxon>Saprospirales</taxon>
        <taxon>Haliscomenobacteraceae</taxon>
        <taxon>Phaeodactylibacter</taxon>
    </lineage>
</organism>
<gene>
    <name evidence="6 9" type="primary">map</name>
    <name evidence="9" type="ORF">FRY97_16560</name>
</gene>
<keyword evidence="5 6" id="KW-0378">Hydrolase</keyword>
<dbReference type="CDD" id="cd01086">
    <property type="entry name" value="MetAP1"/>
    <property type="match status" value="1"/>
</dbReference>
<dbReference type="NCBIfam" id="TIGR00500">
    <property type="entry name" value="met_pdase_I"/>
    <property type="match status" value="1"/>
</dbReference>
<evidence type="ECO:0000313" key="10">
    <source>
        <dbReference type="Proteomes" id="UP000321580"/>
    </source>
</evidence>
<keyword evidence="10" id="KW-1185">Reference proteome</keyword>
<dbReference type="EMBL" id="VOOR01000041">
    <property type="protein sequence ID" value="TXB61970.1"/>
    <property type="molecule type" value="Genomic_DNA"/>
</dbReference>
<comment type="function">
    <text evidence="1 6">Removes the N-terminal methionine from nascent proteins. The N-terminal methionine is often cleaved when the second residue in the primary sequence is small and uncharged (Met-Ala-, Cys, Gly, Pro, Ser, Thr, or Val). Requires deformylation of the N(alpha)-formylated initiator methionine before it can be hydrolyzed.</text>
</comment>
<feature type="binding site" evidence="6">
    <location>
        <position position="177"/>
    </location>
    <ligand>
        <name>substrate</name>
    </ligand>
</feature>
<feature type="binding site" evidence="6">
    <location>
        <position position="106"/>
    </location>
    <ligand>
        <name>a divalent metal cation</name>
        <dbReference type="ChEBI" id="CHEBI:60240"/>
        <label>1</label>
    </ligand>
</feature>
<evidence type="ECO:0000259" key="8">
    <source>
        <dbReference type="Pfam" id="PF00557"/>
    </source>
</evidence>
<feature type="binding site" evidence="6">
    <location>
        <position position="170"/>
    </location>
    <ligand>
        <name>a divalent metal cation</name>
        <dbReference type="ChEBI" id="CHEBI:60240"/>
        <label>2</label>
        <note>catalytic</note>
    </ligand>
</feature>
<sequence>MVFYKTDEEIELLKKSNEVVCKALAHVGSMLRPGMTGAEIDKAAEELIRDHGGVPSFKGYQGFPGSLCVSVNEQVVHGIPNKDQVFQDGDIVSVDCGVQLNGFHGDSAFTFPIGEVKEEVMELCRVTNTSLYKAIEAAVVGARLGDIGFAVQQYVEREHGYGVVRELVGHGIGRDLHEGPEVPNYGKRGRGAVLKHGLVIAIEPMVNLGRKEVRTERDGWTIFAKDRLPSAHYEHSVAVLTTGTVKLSDHSVVEEAISKNPNVRYVGVVAEALQG</sequence>
<feature type="binding site" evidence="6">
    <location>
        <position position="106"/>
    </location>
    <ligand>
        <name>a divalent metal cation</name>
        <dbReference type="ChEBI" id="CHEBI:60240"/>
        <label>2</label>
        <note>catalytic</note>
    </ligand>
</feature>
<dbReference type="GO" id="GO:0070006">
    <property type="term" value="F:metalloaminopeptidase activity"/>
    <property type="evidence" value="ECO:0007669"/>
    <property type="project" value="UniProtKB-UniRule"/>
</dbReference>
<evidence type="ECO:0000256" key="2">
    <source>
        <dbReference type="ARBA" id="ARBA00022438"/>
    </source>
</evidence>
<evidence type="ECO:0000256" key="1">
    <source>
        <dbReference type="ARBA" id="ARBA00002521"/>
    </source>
</evidence>
<comment type="caution">
    <text evidence="9">The sequence shown here is derived from an EMBL/GenBank/DDBJ whole genome shotgun (WGS) entry which is preliminary data.</text>
</comment>
<reference evidence="9 10" key="1">
    <citation type="submission" date="2019-08" db="EMBL/GenBank/DDBJ databases">
        <title>Genome of Phaeodactylibacter luteus.</title>
        <authorList>
            <person name="Bowman J.P."/>
        </authorList>
    </citation>
    <scope>NUCLEOTIDE SEQUENCE [LARGE SCALE GENOMIC DNA]</scope>
    <source>
        <strain evidence="9 10">KCTC 42180</strain>
    </source>
</reference>
<feature type="binding site" evidence="6">
    <location>
        <position position="77"/>
    </location>
    <ligand>
        <name>substrate</name>
    </ligand>
</feature>
<comment type="subunit">
    <text evidence="6">Monomer.</text>
</comment>
<dbReference type="SUPFAM" id="SSF55920">
    <property type="entry name" value="Creatinase/aminopeptidase"/>
    <property type="match status" value="1"/>
</dbReference>
<dbReference type="HAMAP" id="MF_01974">
    <property type="entry name" value="MetAP_1"/>
    <property type="match status" value="1"/>
</dbReference>
<dbReference type="GO" id="GO:0005829">
    <property type="term" value="C:cytosol"/>
    <property type="evidence" value="ECO:0007669"/>
    <property type="project" value="TreeGrafter"/>
</dbReference>
<feature type="binding site" evidence="6">
    <location>
        <position position="234"/>
    </location>
    <ligand>
        <name>a divalent metal cation</name>
        <dbReference type="ChEBI" id="CHEBI:60240"/>
        <label>2</label>
        <note>catalytic</note>
    </ligand>
</feature>
<evidence type="ECO:0000256" key="4">
    <source>
        <dbReference type="ARBA" id="ARBA00022723"/>
    </source>
</evidence>
<dbReference type="InterPro" id="IPR000994">
    <property type="entry name" value="Pept_M24"/>
</dbReference>
<proteinExistence type="inferred from homology"/>
<dbReference type="InterPro" id="IPR001714">
    <property type="entry name" value="Pept_M24_MAP"/>
</dbReference>
<dbReference type="PRINTS" id="PR00599">
    <property type="entry name" value="MAPEPTIDASE"/>
</dbReference>
<feature type="binding site" evidence="6">
    <location>
        <position position="95"/>
    </location>
    <ligand>
        <name>a divalent metal cation</name>
        <dbReference type="ChEBI" id="CHEBI:60240"/>
        <label>1</label>
    </ligand>
</feature>
<evidence type="ECO:0000256" key="6">
    <source>
        <dbReference type="HAMAP-Rule" id="MF_01974"/>
    </source>
</evidence>
<dbReference type="Proteomes" id="UP000321580">
    <property type="component" value="Unassembled WGS sequence"/>
</dbReference>
<dbReference type="EC" id="3.4.11.18" evidence="6 7"/>
<protein>
    <recommendedName>
        <fullName evidence="6 7">Methionine aminopeptidase</fullName>
        <shortName evidence="6">MAP</shortName>
        <shortName evidence="6">MetAP</shortName>
        <ecNumber evidence="6 7">3.4.11.18</ecNumber>
    </recommendedName>
    <alternativeName>
        <fullName evidence="6">Peptidase M</fullName>
    </alternativeName>
</protein>
<dbReference type="InterPro" id="IPR036005">
    <property type="entry name" value="Creatinase/aminopeptidase-like"/>
</dbReference>
<dbReference type="GO" id="GO:0006508">
    <property type="term" value="P:proteolysis"/>
    <property type="evidence" value="ECO:0007669"/>
    <property type="project" value="UniProtKB-KW"/>
</dbReference>
<dbReference type="OrthoDB" id="9802055at2"/>
<feature type="domain" description="Peptidase M24" evidence="8">
    <location>
        <begin position="11"/>
        <end position="239"/>
    </location>
</feature>
<keyword evidence="3 6" id="KW-0645">Protease</keyword>
<dbReference type="AlphaFoldDB" id="A0A5C6RJV8"/>
<dbReference type="GO" id="GO:0004239">
    <property type="term" value="F:initiator methionyl aminopeptidase activity"/>
    <property type="evidence" value="ECO:0007669"/>
    <property type="project" value="UniProtKB-UniRule"/>
</dbReference>
<comment type="cofactor">
    <cofactor evidence="6">
        <name>Co(2+)</name>
        <dbReference type="ChEBI" id="CHEBI:48828"/>
    </cofactor>
    <cofactor evidence="6">
        <name>Zn(2+)</name>
        <dbReference type="ChEBI" id="CHEBI:29105"/>
    </cofactor>
    <cofactor evidence="6">
        <name>Mn(2+)</name>
        <dbReference type="ChEBI" id="CHEBI:29035"/>
    </cofactor>
    <cofactor evidence="6">
        <name>Fe(2+)</name>
        <dbReference type="ChEBI" id="CHEBI:29033"/>
    </cofactor>
    <text evidence="6">Binds 2 divalent metal cations per subunit. Has a high-affinity and a low affinity metal-binding site. The true nature of the physiological cofactor is under debate. The enzyme is active with cobalt, zinc, manganese or divalent iron ions. Most likely, methionine aminopeptidases function as mononuclear Fe(2+)-metalloproteases under physiological conditions, and the catalytically relevant metal-binding site has been assigned to the histidine-containing high-affinity site.</text>
</comment>
<feature type="binding site" evidence="6">
    <location>
        <position position="234"/>
    </location>
    <ligand>
        <name>a divalent metal cation</name>
        <dbReference type="ChEBI" id="CHEBI:60240"/>
        <label>1</label>
    </ligand>
</feature>
<comment type="similarity">
    <text evidence="6">Belongs to the peptidase M24A family. Methionine aminopeptidase type 1 subfamily.</text>
</comment>
<dbReference type="PANTHER" id="PTHR43330:SF27">
    <property type="entry name" value="METHIONINE AMINOPEPTIDASE"/>
    <property type="match status" value="1"/>
</dbReference>
<feature type="binding site" evidence="6">
    <location>
        <position position="203"/>
    </location>
    <ligand>
        <name>a divalent metal cation</name>
        <dbReference type="ChEBI" id="CHEBI:60240"/>
        <label>2</label>
        <note>catalytic</note>
    </ligand>
</feature>
<comment type="catalytic activity">
    <reaction evidence="6 7">
        <text>Release of N-terminal amino acids, preferentially methionine, from peptides and arylamides.</text>
        <dbReference type="EC" id="3.4.11.18"/>
    </reaction>
</comment>
<dbReference type="PANTHER" id="PTHR43330">
    <property type="entry name" value="METHIONINE AMINOPEPTIDASE"/>
    <property type="match status" value="1"/>
</dbReference>
<evidence type="ECO:0000256" key="3">
    <source>
        <dbReference type="ARBA" id="ARBA00022670"/>
    </source>
</evidence>
<keyword evidence="2 6" id="KW-0031">Aminopeptidase</keyword>
<dbReference type="InterPro" id="IPR002467">
    <property type="entry name" value="Pept_M24A_MAP1"/>
</dbReference>
<evidence type="ECO:0000313" key="9">
    <source>
        <dbReference type="EMBL" id="TXB61970.1"/>
    </source>
</evidence>
<name>A0A5C6RJV8_9BACT</name>